<feature type="region of interest" description="Disordered" evidence="1">
    <location>
        <begin position="1"/>
        <end position="76"/>
    </location>
</feature>
<proteinExistence type="predicted"/>
<dbReference type="Proteomes" id="UP001144673">
    <property type="component" value="Chromosome 2"/>
</dbReference>
<dbReference type="KEGG" id="amus:LMH87_004721"/>
<name>A0A9W8UI58_AKAMU</name>
<dbReference type="AlphaFoldDB" id="A0A9W8UI58"/>
<dbReference type="EMBL" id="JAJHUN010000011">
    <property type="protein sequence ID" value="KAJ4145890.1"/>
    <property type="molecule type" value="Genomic_DNA"/>
</dbReference>
<evidence type="ECO:0000313" key="3">
    <source>
        <dbReference type="Proteomes" id="UP001144673"/>
    </source>
</evidence>
<sequence>MSHRPSQKSNRQNLSHICLNTRKHRTRTSHSSTGTPQQRTANEPVAASASPMGAISGAPRGGQSTKNAAFGGGGWL</sequence>
<dbReference type="GeneID" id="80891880"/>
<evidence type="ECO:0000313" key="2">
    <source>
        <dbReference type="EMBL" id="KAJ4145890.1"/>
    </source>
</evidence>
<accession>A0A9W8UI58</accession>
<comment type="caution">
    <text evidence="2">The sequence shown here is derived from an EMBL/GenBank/DDBJ whole genome shotgun (WGS) entry which is preliminary data.</text>
</comment>
<organism evidence="2 3">
    <name type="scientific">Akanthomyces muscarius</name>
    <name type="common">Entomopathogenic fungus</name>
    <name type="synonym">Lecanicillium muscarium</name>
    <dbReference type="NCBI Taxonomy" id="2231603"/>
    <lineage>
        <taxon>Eukaryota</taxon>
        <taxon>Fungi</taxon>
        <taxon>Dikarya</taxon>
        <taxon>Ascomycota</taxon>
        <taxon>Pezizomycotina</taxon>
        <taxon>Sordariomycetes</taxon>
        <taxon>Hypocreomycetidae</taxon>
        <taxon>Hypocreales</taxon>
        <taxon>Cordycipitaceae</taxon>
        <taxon>Akanthomyces</taxon>
    </lineage>
</organism>
<evidence type="ECO:0000256" key="1">
    <source>
        <dbReference type="SAM" id="MobiDB-lite"/>
    </source>
</evidence>
<keyword evidence="3" id="KW-1185">Reference proteome</keyword>
<reference evidence="2" key="1">
    <citation type="journal article" date="2023" name="Access Microbiol">
        <title>De-novo genome assembly for Akanthomyces muscarius, a biocontrol agent of insect agricultural pests.</title>
        <authorList>
            <person name="Erdos Z."/>
            <person name="Studholme D.J."/>
            <person name="Raymond B."/>
            <person name="Sharma M."/>
        </authorList>
    </citation>
    <scope>NUCLEOTIDE SEQUENCE</scope>
    <source>
        <strain evidence="2">Ve6</strain>
    </source>
</reference>
<gene>
    <name evidence="2" type="ORF">LMH87_004721</name>
</gene>
<dbReference type="RefSeq" id="XP_056049560.1">
    <property type="nucleotide sequence ID" value="XM_056195985.1"/>
</dbReference>
<protein>
    <submittedName>
        <fullName evidence="2">Uncharacterized protein</fullName>
    </submittedName>
</protein>